<dbReference type="Proteomes" id="UP001523262">
    <property type="component" value="Unassembled WGS sequence"/>
</dbReference>
<dbReference type="Pfam" id="PF03445">
    <property type="entry name" value="DUF294"/>
    <property type="match status" value="1"/>
</dbReference>
<evidence type="ECO:0000313" key="4">
    <source>
        <dbReference type="Proteomes" id="UP001523262"/>
    </source>
</evidence>
<evidence type="ECO:0000259" key="1">
    <source>
        <dbReference type="Pfam" id="PF03445"/>
    </source>
</evidence>
<dbReference type="InterPro" id="IPR005105">
    <property type="entry name" value="GlnD_Uridyltrans_N"/>
</dbReference>
<dbReference type="InterPro" id="IPR018821">
    <property type="entry name" value="DUF294_put_nucleoTrafse_sb-bd"/>
</dbReference>
<feature type="domain" description="DUF294" evidence="2">
    <location>
        <begin position="119"/>
        <end position="248"/>
    </location>
</feature>
<proteinExistence type="predicted"/>
<dbReference type="CDD" id="cd05401">
    <property type="entry name" value="NT_GlnE_GlnD_like"/>
    <property type="match status" value="1"/>
</dbReference>
<protein>
    <submittedName>
        <fullName evidence="3">DUF294 nucleotidyltransferase-like domain-containing protein</fullName>
    </submittedName>
</protein>
<evidence type="ECO:0000313" key="3">
    <source>
        <dbReference type="EMBL" id="MCM2533981.1"/>
    </source>
</evidence>
<reference evidence="3 4" key="1">
    <citation type="submission" date="2022-06" db="EMBL/GenBank/DDBJ databases">
        <authorList>
            <person name="Jeon C.O."/>
        </authorList>
    </citation>
    <scope>NUCLEOTIDE SEQUENCE [LARGE SCALE GENOMIC DNA]</scope>
    <source>
        <strain evidence="3 4">KCTC 13943</strain>
    </source>
</reference>
<keyword evidence="4" id="KW-1185">Reference proteome</keyword>
<name>A0ABT0WCD6_9BACI</name>
<dbReference type="EMBL" id="JAMQCR010000001">
    <property type="protein sequence ID" value="MCM2533981.1"/>
    <property type="molecule type" value="Genomic_DNA"/>
</dbReference>
<feature type="domain" description="Protein-PII uridylyltransferase N-terminal" evidence="1">
    <location>
        <begin position="1"/>
        <end position="80"/>
    </location>
</feature>
<organism evidence="3 4">
    <name type="scientific">Neobacillus pocheonensis</name>
    <dbReference type="NCBI Taxonomy" id="363869"/>
    <lineage>
        <taxon>Bacteria</taxon>
        <taxon>Bacillati</taxon>
        <taxon>Bacillota</taxon>
        <taxon>Bacilli</taxon>
        <taxon>Bacillales</taxon>
        <taxon>Bacillaceae</taxon>
        <taxon>Neobacillus</taxon>
    </lineage>
</organism>
<evidence type="ECO:0000259" key="2">
    <source>
        <dbReference type="Pfam" id="PF10335"/>
    </source>
</evidence>
<gene>
    <name evidence="3" type="ORF">NDK43_18440</name>
</gene>
<accession>A0ABT0WCD6</accession>
<sequence length="256" mass="29536">MGSAGRFEQSFWSDQDHGIIFQERSDLAKSYFLALGKEISVGLHQAGYEYCDGGVMSCNPLWCKSLSEWKQQIMDWIKESSWESIRHLLIFIDARSLIGDHRLVEQLKRGVYQTGEMEHLLLRALNNTLHLKKGIGVLGQILVETHGVHSGTLNIKDIAMRPYVNAVRLLAIQKNLMETSTLSRLDKLPIPNKELYKTMFIKLLEYRCTYGIHTDYETGHYLPVEHLEKEQKKVVKEIVKNGAALYQYTRKLIVRE</sequence>
<dbReference type="Pfam" id="PF10335">
    <property type="entry name" value="DUF294_C"/>
    <property type="match status" value="1"/>
</dbReference>
<comment type="caution">
    <text evidence="3">The sequence shown here is derived from an EMBL/GenBank/DDBJ whole genome shotgun (WGS) entry which is preliminary data.</text>
</comment>